<comment type="caution">
    <text evidence="2">The sequence shown here is derived from an EMBL/GenBank/DDBJ whole genome shotgun (WGS) entry which is preliminary data.</text>
</comment>
<dbReference type="AlphaFoldDB" id="A0A8J7VUZ2"/>
<gene>
    <name evidence="3" type="ORF">KB893_004055</name>
    <name evidence="2" type="ORF">KB893_06990</name>
</gene>
<protein>
    <recommendedName>
        <fullName evidence="5">Adhesin domain-containing protein</fullName>
    </recommendedName>
</protein>
<keyword evidence="1" id="KW-0732">Signal</keyword>
<evidence type="ECO:0008006" key="5">
    <source>
        <dbReference type="Google" id="ProtNLM"/>
    </source>
</evidence>
<reference evidence="2" key="2">
    <citation type="submission" date="2021-04" db="EMBL/GenBank/DDBJ databases">
        <authorList>
            <person name="Karlyshev A.V."/>
        </authorList>
    </citation>
    <scope>NUCLEOTIDE SEQUENCE</scope>
    <source>
        <strain evidence="2">LMG 29479</strain>
    </source>
</reference>
<reference evidence="3 4" key="1">
    <citation type="journal article" date="2021" name="Microbiol. Resour. Announc.">
        <title>Draft Genome Sequence of Coralloluteibacterium stylophorae LMG 29479T.</title>
        <authorList>
            <person name="Karlyshev A.V."/>
            <person name="Kudryashova E.B."/>
            <person name="Ariskina E.V."/>
            <person name="Conroy A.P."/>
            <person name="Abidueva E.Y."/>
        </authorList>
    </citation>
    <scope>NUCLEOTIDE SEQUENCE [LARGE SCALE GENOMIC DNA]</scope>
    <source>
        <strain evidence="3 4">LMG 29479</strain>
    </source>
</reference>
<organism evidence="2">
    <name type="scientific">Coralloluteibacterium stylophorae</name>
    <dbReference type="NCBI Taxonomy" id="1776034"/>
    <lineage>
        <taxon>Bacteria</taxon>
        <taxon>Pseudomonadati</taxon>
        <taxon>Pseudomonadota</taxon>
        <taxon>Gammaproteobacteria</taxon>
        <taxon>Lysobacterales</taxon>
        <taxon>Lysobacteraceae</taxon>
        <taxon>Coralloluteibacterium</taxon>
    </lineage>
</organism>
<keyword evidence="4" id="KW-1185">Reference proteome</keyword>
<dbReference type="RefSeq" id="WP_211926205.1">
    <property type="nucleotide sequence ID" value="NZ_JAGQFT020000002.1"/>
</dbReference>
<sequence length="283" mass="28653">MKHLILCTGALLLAPAAAHADDIFEAECEYEAPRDTTLDLAGIKTLVVDGGAHTVHLVASGSGDGRVEARACAAAEKDLDRLQIHQERRGERLIVRPQRGDGDDSAIVTRLFGSDYAYIEMRAAIPDDLAVEMKVGSGDGLVHGAASLEANVGSGDLVVEQLGGPLEATVGSGDLDASDIGALDLGAVGSGDAEVTGIDGDARIGSVGSGDATLREVKRNVDIGSIGSGDVELSGVGGNVEAGAIGSGDLRVESVGGNLRVRTLGSGDVRHSGVGGQVDVPED</sequence>
<dbReference type="EMBL" id="JAGQFT020000002">
    <property type="protein sequence ID" value="MBS7456308.1"/>
    <property type="molecule type" value="Genomic_DNA"/>
</dbReference>
<dbReference type="EMBL" id="JAGQFT010000041">
    <property type="protein sequence ID" value="MBR0562263.1"/>
    <property type="molecule type" value="Genomic_DNA"/>
</dbReference>
<feature type="signal peptide" evidence="1">
    <location>
        <begin position="1"/>
        <end position="20"/>
    </location>
</feature>
<dbReference type="Gene3D" id="2.160.20.120">
    <property type="match status" value="1"/>
</dbReference>
<accession>A0A8J7VUZ2</accession>
<evidence type="ECO:0000313" key="3">
    <source>
        <dbReference type="EMBL" id="MBS7456308.1"/>
    </source>
</evidence>
<proteinExistence type="predicted"/>
<feature type="chain" id="PRO_5042774244" description="Adhesin domain-containing protein" evidence="1">
    <location>
        <begin position="21"/>
        <end position="283"/>
    </location>
</feature>
<evidence type="ECO:0000313" key="2">
    <source>
        <dbReference type="EMBL" id="MBR0562263.1"/>
    </source>
</evidence>
<evidence type="ECO:0000313" key="4">
    <source>
        <dbReference type="Proteomes" id="UP000675747"/>
    </source>
</evidence>
<dbReference type="Proteomes" id="UP000675747">
    <property type="component" value="Unassembled WGS sequence"/>
</dbReference>
<name>A0A8J7VUZ2_9GAMM</name>
<evidence type="ECO:0000256" key="1">
    <source>
        <dbReference type="SAM" id="SignalP"/>
    </source>
</evidence>